<dbReference type="SUPFAM" id="SSF47336">
    <property type="entry name" value="ACP-like"/>
    <property type="match status" value="1"/>
</dbReference>
<gene>
    <name evidence="4" type="ORF">B8W67_02570</name>
</gene>
<evidence type="ECO:0000313" key="5">
    <source>
        <dbReference type="Proteomes" id="UP000193577"/>
    </source>
</evidence>
<dbReference type="InterPro" id="IPR006162">
    <property type="entry name" value="Ppantetheine_attach_site"/>
</dbReference>
<dbReference type="PROSITE" id="PS00012">
    <property type="entry name" value="PHOSPHOPANTETHEINE"/>
    <property type="match status" value="1"/>
</dbReference>
<organism evidence="4 5">
    <name type="scientific">Mycolicibacillus koreensis</name>
    <dbReference type="NCBI Taxonomy" id="1069220"/>
    <lineage>
        <taxon>Bacteria</taxon>
        <taxon>Bacillati</taxon>
        <taxon>Actinomycetota</taxon>
        <taxon>Actinomycetes</taxon>
        <taxon>Mycobacteriales</taxon>
        <taxon>Mycobacteriaceae</taxon>
        <taxon>Mycolicibacillus</taxon>
    </lineage>
</organism>
<reference evidence="4 5" key="1">
    <citation type="submission" date="2017-04" db="EMBL/GenBank/DDBJ databases">
        <title>The new phylogeny of genus Mycobacterium.</title>
        <authorList>
            <person name="Tortoli E."/>
            <person name="Trovato A."/>
            <person name="Cirillo D.M."/>
        </authorList>
    </citation>
    <scope>NUCLEOTIDE SEQUENCE [LARGE SCALE GENOMIC DNA]</scope>
    <source>
        <strain evidence="4 5">KCTC 19819</strain>
    </source>
</reference>
<dbReference type="InterPro" id="IPR000873">
    <property type="entry name" value="AMP-dep_synth/lig_dom"/>
</dbReference>
<comment type="cofactor">
    <cofactor evidence="1">
        <name>pantetheine 4'-phosphate</name>
        <dbReference type="ChEBI" id="CHEBI:47942"/>
    </cofactor>
</comment>
<dbReference type="GO" id="GO:0044550">
    <property type="term" value="P:secondary metabolite biosynthetic process"/>
    <property type="evidence" value="ECO:0007669"/>
    <property type="project" value="TreeGrafter"/>
</dbReference>
<dbReference type="Gene3D" id="3.30.559.10">
    <property type="entry name" value="Chloramphenicol acetyltransferase-like domain"/>
    <property type="match status" value="2"/>
</dbReference>
<dbReference type="CDD" id="cd05930">
    <property type="entry name" value="A_NRPS"/>
    <property type="match status" value="1"/>
</dbReference>
<dbReference type="Pfam" id="PF00550">
    <property type="entry name" value="PP-binding"/>
    <property type="match status" value="1"/>
</dbReference>
<dbReference type="InterPro" id="IPR045851">
    <property type="entry name" value="AMP-bd_C_sf"/>
</dbReference>
<evidence type="ECO:0000313" key="4">
    <source>
        <dbReference type="EMBL" id="OSC35622.1"/>
    </source>
</evidence>
<dbReference type="SMART" id="SM00823">
    <property type="entry name" value="PKS_PP"/>
    <property type="match status" value="1"/>
</dbReference>
<dbReference type="GO" id="GO:0005829">
    <property type="term" value="C:cytosol"/>
    <property type="evidence" value="ECO:0007669"/>
    <property type="project" value="TreeGrafter"/>
</dbReference>
<dbReference type="GO" id="GO:0031177">
    <property type="term" value="F:phosphopantetheine binding"/>
    <property type="evidence" value="ECO:0007669"/>
    <property type="project" value="InterPro"/>
</dbReference>
<keyword evidence="2" id="KW-0596">Phosphopantetheine</keyword>
<dbReference type="InterPro" id="IPR010071">
    <property type="entry name" value="AA_adenyl_dom"/>
</dbReference>
<dbReference type="InterPro" id="IPR009081">
    <property type="entry name" value="PP-bd_ACP"/>
</dbReference>
<dbReference type="InterPro" id="IPR036736">
    <property type="entry name" value="ACP-like_sf"/>
</dbReference>
<keyword evidence="3" id="KW-0597">Phosphoprotein</keyword>
<evidence type="ECO:0000256" key="1">
    <source>
        <dbReference type="ARBA" id="ARBA00001957"/>
    </source>
</evidence>
<evidence type="ECO:0000256" key="3">
    <source>
        <dbReference type="ARBA" id="ARBA00022553"/>
    </source>
</evidence>
<dbReference type="InterPro" id="IPR020845">
    <property type="entry name" value="AMP-binding_CS"/>
</dbReference>
<dbReference type="PANTHER" id="PTHR45527">
    <property type="entry name" value="NONRIBOSOMAL PEPTIDE SYNTHETASE"/>
    <property type="match status" value="1"/>
</dbReference>
<dbReference type="GO" id="GO:0043041">
    <property type="term" value="P:amino acid activation for nonribosomal peptide biosynthetic process"/>
    <property type="evidence" value="ECO:0007669"/>
    <property type="project" value="TreeGrafter"/>
</dbReference>
<dbReference type="NCBIfam" id="TIGR01733">
    <property type="entry name" value="AA-adenyl-dom"/>
    <property type="match status" value="1"/>
</dbReference>
<dbReference type="SUPFAM" id="SSF56801">
    <property type="entry name" value="Acetyl-CoA synthetase-like"/>
    <property type="match status" value="1"/>
</dbReference>
<dbReference type="InterPro" id="IPR025110">
    <property type="entry name" value="AMP-bd_C"/>
</dbReference>
<dbReference type="GO" id="GO:0003824">
    <property type="term" value="F:catalytic activity"/>
    <property type="evidence" value="ECO:0007669"/>
    <property type="project" value="InterPro"/>
</dbReference>
<accession>A0A7I7SAB0</accession>
<dbReference type="Pfam" id="PF00501">
    <property type="entry name" value="AMP-binding"/>
    <property type="match status" value="1"/>
</dbReference>
<name>A0A7I7SAB0_9MYCO</name>
<dbReference type="PROSITE" id="PS50075">
    <property type="entry name" value="CARRIER"/>
    <property type="match status" value="1"/>
</dbReference>
<dbReference type="Gene3D" id="3.30.559.30">
    <property type="entry name" value="Nonribosomal peptide synthetase, condensation domain"/>
    <property type="match status" value="2"/>
</dbReference>
<keyword evidence="5" id="KW-1185">Reference proteome</keyword>
<dbReference type="RefSeq" id="WP_085302157.1">
    <property type="nucleotide sequence ID" value="NZ_AP022594.1"/>
</dbReference>
<dbReference type="OrthoDB" id="2472181at2"/>
<dbReference type="PROSITE" id="PS00455">
    <property type="entry name" value="AMP_BINDING"/>
    <property type="match status" value="1"/>
</dbReference>
<dbReference type="Gene3D" id="1.10.1200.10">
    <property type="entry name" value="ACP-like"/>
    <property type="match status" value="1"/>
</dbReference>
<dbReference type="GO" id="GO:0008610">
    <property type="term" value="P:lipid biosynthetic process"/>
    <property type="evidence" value="ECO:0007669"/>
    <property type="project" value="UniProtKB-ARBA"/>
</dbReference>
<sequence length="1499" mass="162397">MTAAQIEDVLALSPLQEGLFALYRLAEDGLDLYTMQLLIDIDGPVDLPLLQRSTNALLDRHPNLRAAFWDRDVPRPVQIVPSHAEVAWTERPAPAEDFATIAEAERLRPFDLSRGPALRVVIATVPGTHRRRMIFTAHHILMDGWALAVFFTELLVVYRAGGSTQGLAPVRPYRDYISWLARQDTDAALASWTRYLDTVSGPLMVADTDSRDGVPHKVVQRLSCQDTARLRDWAGASGLTLNTATLFAWLVVLSRLTGRRDLVVGTVVSGRPERLSGVENMVGLFINTVPVVHRLDRETGVVDQCARLQRDASAMRDVSYLSLAQIQRAHGRGALFDSLFVFENAPLGEAVNTVTTPDGATFRPVEMESLTHYPLTVVSHVIDGELIVAVEAIEKALPHLPATDIAERMLSVLRQLPAIAAGGPDDLDVATAAERTGEGARVTAPVTDDSVWGAFTRQAGATPDAEALTFGATERHTYRQLHERACALAAELADHGVGPETVVALMLPRSPRTVIALLAVLAAGGAYLPVDVTAPRERIATMLRRARPVAVVTAGGFRPPDSDAAIIDLDDADTAARIARRGAVTPPVRRQGDQGAYLIFTSGSTGEPKGVIGTNTALLAYFADHRDRVYRPARARLRRPLRIAHAWSFGFDASWQPLVGLLDGHAVHLFDAEEMRDADRLVRGIRQHRVDMIDTTPSMVVQLRAAGLFDAGLTVLALGGEAIDSVLWQQLRALPTTAVYNCYGPTETTVEAVVAPVAEHRAPTIGVANAGTVGYVLDPQLRPVPTGVVGELYLAGAQLTRGYLSEPGLTASSFVADPHRSGQRMYRTGDLVRRLPHGAFGYIGRADTQVKIRGYRVEIAEVEAALRGHPTVDDAAVTVIHRDAGPALVALVVGADAEPTTLRVALSGRLPGYMIPARILTVAHLPVNANGKLDGRTVDTLAAEAFPSRSHVDVAAETPTERALCEVVAEQLNGTVPHLDDALVDYGLDSIVAIALVRSAQRRGLSISPRALIEAPTLRDLAAEIDAGTAGRTDALADDRPGPVPPLPIVSWLFEYDNYRRFTQSVVLRLPAGIDAPTIHAVLQVLLDGHDALRAVLTDTEEGPRLITREPGCVTAADILERTVIDADPTAEAITAAARRANDAIDPRQGSMLRAVWLTGSEPEMMLLTAHHLTVDVVSWHIIVSDLREAWRALQAGTTPTPLPEATSYRRWSQLITERAENPEVTDQLDYWRARVGADDPPLGHRRLNPRRDTWSTLQSKTVATSVADSHRILAAEDRDDRIQDFLLAAATVTLASWRVHRGENPGGGALIALDSHGRDDSVVDADTTNTVGWFTSCFPVRLGVGDCAVDVARVERDRQAGRDLLAAVTDELSAVPHHGFDYGLLRYRTGGGGDPQLHRGAEPQVMFSYLGRLDLAGIDDQPWSLMAEPQMEALPIDPEPDLPLRFALYLSAAVRGTPQGPQLTATWLWSDALFTAGDLDVLTEFWQRAVTALAPAQR</sequence>
<dbReference type="Gene3D" id="3.40.50.980">
    <property type="match status" value="2"/>
</dbReference>
<dbReference type="PANTHER" id="PTHR45527:SF1">
    <property type="entry name" value="FATTY ACID SYNTHASE"/>
    <property type="match status" value="1"/>
</dbReference>
<dbReference type="InterPro" id="IPR001242">
    <property type="entry name" value="Condensation_dom"/>
</dbReference>
<dbReference type="Pfam" id="PF13193">
    <property type="entry name" value="AMP-binding_C"/>
    <property type="match status" value="1"/>
</dbReference>
<dbReference type="SUPFAM" id="SSF52777">
    <property type="entry name" value="CoA-dependent acyltransferases"/>
    <property type="match status" value="4"/>
</dbReference>
<dbReference type="Gene3D" id="3.30.300.30">
    <property type="match status" value="1"/>
</dbReference>
<dbReference type="Pfam" id="PF00668">
    <property type="entry name" value="Condensation"/>
    <property type="match status" value="2"/>
</dbReference>
<evidence type="ECO:0000256" key="2">
    <source>
        <dbReference type="ARBA" id="ARBA00022450"/>
    </source>
</evidence>
<dbReference type="Proteomes" id="UP000193577">
    <property type="component" value="Unassembled WGS sequence"/>
</dbReference>
<protein>
    <submittedName>
        <fullName evidence="4">Non-ribosomal peptide synthetase</fullName>
    </submittedName>
</protein>
<comment type="caution">
    <text evidence="4">The sequence shown here is derived from an EMBL/GenBank/DDBJ whole genome shotgun (WGS) entry which is preliminary data.</text>
</comment>
<dbReference type="EMBL" id="NCXO01000003">
    <property type="protein sequence ID" value="OSC35622.1"/>
    <property type="molecule type" value="Genomic_DNA"/>
</dbReference>
<dbReference type="Gene3D" id="2.30.38.10">
    <property type="entry name" value="Luciferase, Domain 3"/>
    <property type="match status" value="1"/>
</dbReference>
<dbReference type="FunFam" id="3.40.50.980:FF:000001">
    <property type="entry name" value="Non-ribosomal peptide synthetase"/>
    <property type="match status" value="1"/>
</dbReference>
<proteinExistence type="predicted"/>
<dbReference type="InterPro" id="IPR020806">
    <property type="entry name" value="PKS_PP-bd"/>
</dbReference>
<dbReference type="InterPro" id="IPR023213">
    <property type="entry name" value="CAT-like_dom_sf"/>
</dbReference>